<protein>
    <recommendedName>
        <fullName evidence="3">Tail fiber protein</fullName>
    </recommendedName>
</protein>
<keyword evidence="2" id="KW-1185">Reference proteome</keyword>
<dbReference type="Proteomes" id="UP001235513">
    <property type="component" value="Unassembled WGS sequence"/>
</dbReference>
<evidence type="ECO:0000313" key="2">
    <source>
        <dbReference type="Proteomes" id="UP001235513"/>
    </source>
</evidence>
<sequence length="516" mass="55039">MSNIGKIIRVNALPPQGERETNVIYQVAAPGAATYTDYAIDENGDMKTPAADSAAQNLSDDIVKISNPDLVSEGFLTQAQFNQNINEELDHKLNTPLIDGSTQDFTQIVGLDANGNTAKLPAGDLGRNVANSPLTTVPGAGLTLGANWTLNTSGLYYSVTGLADVSSDTTFNMLLAQNASGRLGKSNGKGAFISLPNQLTESEKTTWKTVMNGGWTTATMSVFLINPIVVDNANNNKYVSLIGANLNFNPASFSVTICDINGAHIATVPNSQVNINNTTGQNLTFYFNFSNIPAGTYKIKLWNGVATYISGVTFKVASSLDNIDLSGVTWNVLNYGGNINDNIISNNTLFSTDATLKDSGGNSINFPNTGTVVTTGLSSQICTMMDNFVIEVAVFFDNDPAVFDSFGGLCTDTLNSLANTLISGAAVQRNSFKNLLGQTIPGASYSNAQRMIFQKSENILTTVLYTNSGSISSISNVNIDNSPIKLKAIRTCYDTIGSSLYNARFLNLQIISAYKF</sequence>
<comment type="caution">
    <text evidence="1">The sequence shown here is derived from an EMBL/GenBank/DDBJ whole genome shotgun (WGS) entry which is preliminary data.</text>
</comment>
<organism evidence="1 2">
    <name type="scientific">Chryseobacterium lathyri</name>
    <dbReference type="NCBI Taxonomy" id="395933"/>
    <lineage>
        <taxon>Bacteria</taxon>
        <taxon>Pseudomonadati</taxon>
        <taxon>Bacteroidota</taxon>
        <taxon>Flavobacteriia</taxon>
        <taxon>Flavobacteriales</taxon>
        <taxon>Weeksellaceae</taxon>
        <taxon>Chryseobacterium group</taxon>
        <taxon>Chryseobacterium</taxon>
    </lineage>
</organism>
<evidence type="ECO:0000313" key="1">
    <source>
        <dbReference type="EMBL" id="MDP9958663.1"/>
    </source>
</evidence>
<proteinExistence type="predicted"/>
<gene>
    <name evidence="1" type="ORF">J2T04_000530</name>
</gene>
<reference evidence="1 2" key="1">
    <citation type="submission" date="2023-07" db="EMBL/GenBank/DDBJ databases">
        <title>Sorghum-associated microbial communities from plants grown in Nebraska, USA.</title>
        <authorList>
            <person name="Schachtman D."/>
        </authorList>
    </citation>
    <scope>NUCLEOTIDE SEQUENCE [LARGE SCALE GENOMIC DNA]</scope>
    <source>
        <strain evidence="1 2">CC351</strain>
    </source>
</reference>
<name>A0ABT9SHC2_9FLAO</name>
<dbReference type="RefSeq" id="WP_306840873.1">
    <property type="nucleotide sequence ID" value="NZ_JAUSRL010000001.1"/>
</dbReference>
<evidence type="ECO:0008006" key="3">
    <source>
        <dbReference type="Google" id="ProtNLM"/>
    </source>
</evidence>
<accession>A0ABT9SHC2</accession>
<dbReference type="EMBL" id="JAUSRL010000001">
    <property type="protein sequence ID" value="MDP9958663.1"/>
    <property type="molecule type" value="Genomic_DNA"/>
</dbReference>